<dbReference type="AlphaFoldDB" id="A0A292PYV7"/>
<sequence>MSQIPNPMPPEDSRHILIVPLSQQHESRIEPPSRDSRSPTPELPANFVPKPPLDASQFPAAGTILTLMERMAGGNNIRDLIMVPAATWDHNNTHWEFRLAQLKKQHRKDWAKREAELRRKYDEEFSEARYRQMIVEREIKELEFTKTASNQTIFGKTWDEHKAEKQRVEEGSKAAVEAAQRRIEEYETLVDDLRKQVGEKEAVIRALQSAITGRADSHPPQQAFGNPAEVSMPPQQFMYPQAPVQGPSTALVVRPLNSTPLSQFHMQPPPRIYDVSHESPRGPSIPPQNATPSIRHPPPTAPRDRIGSQGPRGDDRRTAFRNDTLRGYDIPRNPGGAFTRAPDKYHSMGDGGWDSRGTVDIQPKREYQSDRENSNNSRGRVQELNPPHDGIAEKPSQRGLRAEAPIRTRAQPDHRPADITKQGQRADLWRPPRRLTTNEIQTVQRIEPKIAYPTPSQPASWAKKFVTPPGGNVHTKSGPKQGSQLTQSSSGYGGISGPASMSKSIVVGATYVRPPMPTEVTRSLVKAKPVTPLESSQSGKATKEASQRKDSRFSRNRESSGVKGKTVGDPKPRRRASSSSPDGAKARKRRKRDGRVGSELHRAASRGERLDSTGYDDVHGSLVDYGSVSDSDTNSSEGHSNLRLRGARSPLFLPKVKSPKSHKKVSPPAEPTAKGQSIHNSEAGPDDLFGEGAEGYLGDFPPQEGTGMDAEEVERLIEETDITPVVSDFNSRAPRRIEPKAEPEAPVEDVPVVKQPRSILEVYDDAKKKSIMVYNSRKFKRVLTISVIPDRYSKDPPGPEYLLNKVRGGPLEYVKSFPESHSITFAFIHPADAQVFWEFFNKNPDAKECDRRFNVEVSWAEDAIEPLSKLLIGDLIASSASRMIKVYQCPSDRSNVELKAAFCANGPKDGYNEVISVKGKKEKTRRKHNGGLGIVAYVECASIIYATTLMEAIRNNEYEGFNGAEVVYADDPCAFKDGAPNKVDSLRSW</sequence>
<feature type="compositionally biased region" description="Pro residues" evidence="2">
    <location>
        <begin position="1"/>
        <end position="10"/>
    </location>
</feature>
<evidence type="ECO:0000313" key="3">
    <source>
        <dbReference type="EMBL" id="CUS12749.1"/>
    </source>
</evidence>
<feature type="region of interest" description="Disordered" evidence="2">
    <location>
        <begin position="448"/>
        <end position="500"/>
    </location>
</feature>
<feature type="compositionally biased region" description="Basic and acidic residues" evidence="2">
    <location>
        <begin position="594"/>
        <end position="619"/>
    </location>
</feature>
<keyword evidence="4" id="KW-1185">Reference proteome</keyword>
<feature type="region of interest" description="Disordered" evidence="2">
    <location>
        <begin position="522"/>
        <end position="693"/>
    </location>
</feature>
<feature type="coiled-coil region" evidence="1">
    <location>
        <begin position="169"/>
        <end position="210"/>
    </location>
</feature>
<feature type="compositionally biased region" description="Basic and acidic residues" evidence="2">
    <location>
        <begin position="362"/>
        <end position="373"/>
    </location>
</feature>
<feature type="compositionally biased region" description="Polar residues" evidence="2">
    <location>
        <begin position="628"/>
        <end position="639"/>
    </location>
</feature>
<reference evidence="3" key="1">
    <citation type="submission" date="2015-10" db="EMBL/GenBank/DDBJ databases">
        <authorList>
            <person name="Regsiter A."/>
            <person name="william w."/>
        </authorList>
    </citation>
    <scope>NUCLEOTIDE SEQUENCE</scope>
    <source>
        <strain evidence="3">Montdore</strain>
    </source>
</reference>
<feature type="compositionally biased region" description="Basic and acidic residues" evidence="2">
    <location>
        <begin position="25"/>
        <end position="37"/>
    </location>
</feature>
<proteinExistence type="predicted"/>
<feature type="compositionally biased region" description="Basic and acidic residues" evidence="2">
    <location>
        <begin position="302"/>
        <end position="326"/>
    </location>
</feature>
<accession>A0A292PYV7</accession>
<dbReference type="EMBL" id="LN890985">
    <property type="protein sequence ID" value="CUS12749.1"/>
    <property type="molecule type" value="Genomic_DNA"/>
</dbReference>
<feature type="compositionally biased region" description="Polar residues" evidence="2">
    <location>
        <begin position="474"/>
        <end position="490"/>
    </location>
</feature>
<protein>
    <submittedName>
        <fullName evidence="3">Uncharacterized protein</fullName>
    </submittedName>
</protein>
<organism evidence="3 4">
    <name type="scientific">Tuber aestivum</name>
    <name type="common">summer truffle</name>
    <dbReference type="NCBI Taxonomy" id="59557"/>
    <lineage>
        <taxon>Eukaryota</taxon>
        <taxon>Fungi</taxon>
        <taxon>Dikarya</taxon>
        <taxon>Ascomycota</taxon>
        <taxon>Pezizomycotina</taxon>
        <taxon>Pezizomycetes</taxon>
        <taxon>Pezizales</taxon>
        <taxon>Tuberaceae</taxon>
        <taxon>Tuber</taxon>
    </lineage>
</organism>
<feature type="compositionally biased region" description="Basic and acidic residues" evidence="2">
    <location>
        <begin position="541"/>
        <end position="571"/>
    </location>
</feature>
<evidence type="ECO:0000256" key="1">
    <source>
        <dbReference type="SAM" id="Coils"/>
    </source>
</evidence>
<feature type="compositionally biased region" description="Basic and acidic residues" evidence="2">
    <location>
        <begin position="390"/>
        <end position="418"/>
    </location>
</feature>
<dbReference type="Proteomes" id="UP001412239">
    <property type="component" value="Unassembled WGS sequence"/>
</dbReference>
<evidence type="ECO:0000313" key="4">
    <source>
        <dbReference type="Proteomes" id="UP001412239"/>
    </source>
</evidence>
<feature type="region of interest" description="Disordered" evidence="2">
    <location>
        <begin position="1"/>
        <end position="54"/>
    </location>
</feature>
<name>A0A292PYV7_9PEZI</name>
<gene>
    <name evidence="3" type="ORF">GSTUAT00003172001</name>
</gene>
<keyword evidence="1" id="KW-0175">Coiled coil</keyword>
<evidence type="ECO:0000256" key="2">
    <source>
        <dbReference type="SAM" id="MobiDB-lite"/>
    </source>
</evidence>
<feature type="region of interest" description="Disordered" evidence="2">
    <location>
        <begin position="261"/>
        <end position="436"/>
    </location>
</feature>